<evidence type="ECO:0000313" key="11">
    <source>
        <dbReference type="Proteomes" id="UP000243799"/>
    </source>
</evidence>
<evidence type="ECO:0000256" key="5">
    <source>
        <dbReference type="ARBA" id="ARBA00022840"/>
    </source>
</evidence>
<organism evidence="10 11">
    <name type="scientific">Amycolatopsis marina</name>
    <dbReference type="NCBI Taxonomy" id="490629"/>
    <lineage>
        <taxon>Bacteria</taxon>
        <taxon>Bacillati</taxon>
        <taxon>Actinomycetota</taxon>
        <taxon>Actinomycetes</taxon>
        <taxon>Pseudonocardiales</taxon>
        <taxon>Pseudonocardiaceae</taxon>
        <taxon>Amycolatopsis</taxon>
    </lineage>
</organism>
<keyword evidence="8" id="KW-0046">Antibiotic resistance</keyword>
<reference evidence="11" key="1">
    <citation type="submission" date="2016-10" db="EMBL/GenBank/DDBJ databases">
        <authorList>
            <person name="Varghese N."/>
            <person name="Submissions S."/>
        </authorList>
    </citation>
    <scope>NUCLEOTIDE SEQUENCE [LARGE SCALE GENOMIC DNA]</scope>
    <source>
        <strain evidence="11">CGMCC 4.3568</strain>
    </source>
</reference>
<dbReference type="GO" id="GO:0005886">
    <property type="term" value="C:plasma membrane"/>
    <property type="evidence" value="ECO:0007669"/>
    <property type="project" value="UniProtKB-SubCell"/>
</dbReference>
<dbReference type="FunFam" id="3.40.50.300:FF:000589">
    <property type="entry name" value="ABC transporter, ATP-binding subunit"/>
    <property type="match status" value="1"/>
</dbReference>
<proteinExistence type="predicted"/>
<dbReference type="OrthoDB" id="9804819at2"/>
<evidence type="ECO:0000256" key="3">
    <source>
        <dbReference type="ARBA" id="ARBA00022475"/>
    </source>
</evidence>
<name>A0A1I1BKV9_9PSEU</name>
<keyword evidence="2" id="KW-0813">Transport</keyword>
<evidence type="ECO:0000256" key="6">
    <source>
        <dbReference type="ARBA" id="ARBA00022967"/>
    </source>
</evidence>
<evidence type="ECO:0000256" key="7">
    <source>
        <dbReference type="ARBA" id="ARBA00023136"/>
    </source>
</evidence>
<keyword evidence="4" id="KW-0547">Nucleotide-binding</keyword>
<dbReference type="InterPro" id="IPR050763">
    <property type="entry name" value="ABC_transporter_ATP-binding"/>
</dbReference>
<protein>
    <submittedName>
        <fullName evidence="10">ABC-2 type transport system ATP-binding protein</fullName>
    </submittedName>
</protein>
<keyword evidence="3" id="KW-1003">Cell membrane</keyword>
<dbReference type="InterPro" id="IPR003593">
    <property type="entry name" value="AAA+_ATPase"/>
</dbReference>
<evidence type="ECO:0000256" key="4">
    <source>
        <dbReference type="ARBA" id="ARBA00022741"/>
    </source>
</evidence>
<keyword evidence="7" id="KW-0472">Membrane</keyword>
<dbReference type="SUPFAM" id="SSF52540">
    <property type="entry name" value="P-loop containing nucleoside triphosphate hydrolases"/>
    <property type="match status" value="1"/>
</dbReference>
<dbReference type="SMART" id="SM00382">
    <property type="entry name" value="AAA"/>
    <property type="match status" value="1"/>
</dbReference>
<dbReference type="GO" id="GO:0005524">
    <property type="term" value="F:ATP binding"/>
    <property type="evidence" value="ECO:0007669"/>
    <property type="project" value="UniProtKB-KW"/>
</dbReference>
<dbReference type="InterPro" id="IPR003439">
    <property type="entry name" value="ABC_transporter-like_ATP-bd"/>
</dbReference>
<dbReference type="Proteomes" id="UP000243799">
    <property type="component" value="Unassembled WGS sequence"/>
</dbReference>
<comment type="subcellular location">
    <subcellularLocation>
        <location evidence="1">Cell membrane</location>
        <topology evidence="1">Peripheral membrane protein</topology>
    </subcellularLocation>
</comment>
<evidence type="ECO:0000256" key="8">
    <source>
        <dbReference type="ARBA" id="ARBA00023251"/>
    </source>
</evidence>
<dbReference type="PANTHER" id="PTHR42711">
    <property type="entry name" value="ABC TRANSPORTER ATP-BINDING PROTEIN"/>
    <property type="match status" value="1"/>
</dbReference>
<evidence type="ECO:0000259" key="9">
    <source>
        <dbReference type="PROSITE" id="PS50893"/>
    </source>
</evidence>
<dbReference type="PROSITE" id="PS50893">
    <property type="entry name" value="ABC_TRANSPORTER_2"/>
    <property type="match status" value="1"/>
</dbReference>
<dbReference type="RefSeq" id="WP_091675283.1">
    <property type="nucleotide sequence ID" value="NZ_FOKG01000014.1"/>
</dbReference>
<sequence>MTSAVAVGGLAKSYGSVHAVRDVSFTVEHGEIFALLGPNGAGKSTTLEILEGFRARDAGQVGVLGMDPGDQAEGRELRERIGLVLQDIAVEPYLTVRETLARNAGYYRWPRDVDEVLGLVGLTELRRRKVRTLSGGQKRRLDLALGVIGNPSLLFLDEPTTGFDPNARRSAWQLVRNLRDAGTTILLTTHYMEEAQELADRVAVIAGGRIVSEGTPDTLAGRDNDGARIRFGLPHGFAVTDLPFAASRGDGLVTVETTDPTRTLHELTGWALRRGAVLDRLTVDRPTLEDVYLRLTDPGAPAGAPERSVR</sequence>
<dbReference type="InterPro" id="IPR017871">
    <property type="entry name" value="ABC_transporter-like_CS"/>
</dbReference>
<dbReference type="STRING" id="490629.SAMN05216266_114160"/>
<evidence type="ECO:0000313" key="10">
    <source>
        <dbReference type="EMBL" id="SFB50236.1"/>
    </source>
</evidence>
<dbReference type="AlphaFoldDB" id="A0A1I1BKV9"/>
<keyword evidence="6" id="KW-1278">Translocase</keyword>
<keyword evidence="11" id="KW-1185">Reference proteome</keyword>
<accession>A0A1I1BKV9</accession>
<keyword evidence="5 10" id="KW-0067">ATP-binding</keyword>
<evidence type="ECO:0000256" key="1">
    <source>
        <dbReference type="ARBA" id="ARBA00004202"/>
    </source>
</evidence>
<dbReference type="Pfam" id="PF00005">
    <property type="entry name" value="ABC_tran"/>
    <property type="match status" value="1"/>
</dbReference>
<dbReference type="Gene3D" id="3.40.50.300">
    <property type="entry name" value="P-loop containing nucleotide triphosphate hydrolases"/>
    <property type="match status" value="1"/>
</dbReference>
<dbReference type="EMBL" id="FOKG01000014">
    <property type="protein sequence ID" value="SFB50236.1"/>
    <property type="molecule type" value="Genomic_DNA"/>
</dbReference>
<gene>
    <name evidence="10" type="ORF">SAMN05216266_114160</name>
</gene>
<dbReference type="GO" id="GO:0016887">
    <property type="term" value="F:ATP hydrolysis activity"/>
    <property type="evidence" value="ECO:0007669"/>
    <property type="project" value="InterPro"/>
</dbReference>
<dbReference type="GO" id="GO:0046677">
    <property type="term" value="P:response to antibiotic"/>
    <property type="evidence" value="ECO:0007669"/>
    <property type="project" value="UniProtKB-KW"/>
</dbReference>
<dbReference type="InterPro" id="IPR027417">
    <property type="entry name" value="P-loop_NTPase"/>
</dbReference>
<dbReference type="PANTHER" id="PTHR42711:SF16">
    <property type="entry name" value="ABC TRANSPORTER ATP-BINDING PROTEIN"/>
    <property type="match status" value="1"/>
</dbReference>
<dbReference type="PROSITE" id="PS00211">
    <property type="entry name" value="ABC_TRANSPORTER_1"/>
    <property type="match status" value="1"/>
</dbReference>
<feature type="domain" description="ABC transporter" evidence="9">
    <location>
        <begin position="5"/>
        <end position="232"/>
    </location>
</feature>
<evidence type="ECO:0000256" key="2">
    <source>
        <dbReference type="ARBA" id="ARBA00022448"/>
    </source>
</evidence>